<gene>
    <name evidence="2" type="ORF">AAHA92_06086</name>
</gene>
<dbReference type="AlphaFoldDB" id="A0ABD1I4J9"/>
<sequence length="87" mass="9722">MHRIAEVKEVITEVMESIMKSMSEDSGDEARKENGDDECDTHSHFRRNPLSSSFPPNPYAAAVEGRENSAAVCTVSKFHDLTIRVLI</sequence>
<reference evidence="2 3" key="1">
    <citation type="submission" date="2024-06" db="EMBL/GenBank/DDBJ databases">
        <title>A chromosome level genome sequence of Diviner's sage (Salvia divinorum).</title>
        <authorList>
            <person name="Ford S.A."/>
            <person name="Ro D.-K."/>
            <person name="Ness R.W."/>
            <person name="Phillips M.A."/>
        </authorList>
    </citation>
    <scope>NUCLEOTIDE SEQUENCE [LARGE SCALE GENOMIC DNA]</scope>
    <source>
        <strain evidence="2">SAF-2024a</strain>
        <tissue evidence="2">Leaf</tissue>
    </source>
</reference>
<dbReference type="EMBL" id="JBEAFC010000003">
    <property type="protein sequence ID" value="KAL1563647.1"/>
    <property type="molecule type" value="Genomic_DNA"/>
</dbReference>
<accession>A0ABD1I4J9</accession>
<feature type="region of interest" description="Disordered" evidence="1">
    <location>
        <begin position="20"/>
        <end position="58"/>
    </location>
</feature>
<name>A0ABD1I4J9_SALDI</name>
<evidence type="ECO:0000313" key="2">
    <source>
        <dbReference type="EMBL" id="KAL1563647.1"/>
    </source>
</evidence>
<evidence type="ECO:0000256" key="1">
    <source>
        <dbReference type="SAM" id="MobiDB-lite"/>
    </source>
</evidence>
<keyword evidence="3" id="KW-1185">Reference proteome</keyword>
<evidence type="ECO:0000313" key="3">
    <source>
        <dbReference type="Proteomes" id="UP001567538"/>
    </source>
</evidence>
<proteinExistence type="predicted"/>
<dbReference type="Proteomes" id="UP001567538">
    <property type="component" value="Unassembled WGS sequence"/>
</dbReference>
<comment type="caution">
    <text evidence="2">The sequence shown here is derived from an EMBL/GenBank/DDBJ whole genome shotgun (WGS) entry which is preliminary data.</text>
</comment>
<protein>
    <submittedName>
        <fullName evidence="2">Glutamic acid-rich protein-like isoform X3</fullName>
    </submittedName>
</protein>
<organism evidence="2 3">
    <name type="scientific">Salvia divinorum</name>
    <name type="common">Maria pastora</name>
    <name type="synonym">Diviner's sage</name>
    <dbReference type="NCBI Taxonomy" id="28513"/>
    <lineage>
        <taxon>Eukaryota</taxon>
        <taxon>Viridiplantae</taxon>
        <taxon>Streptophyta</taxon>
        <taxon>Embryophyta</taxon>
        <taxon>Tracheophyta</taxon>
        <taxon>Spermatophyta</taxon>
        <taxon>Magnoliopsida</taxon>
        <taxon>eudicotyledons</taxon>
        <taxon>Gunneridae</taxon>
        <taxon>Pentapetalae</taxon>
        <taxon>asterids</taxon>
        <taxon>lamiids</taxon>
        <taxon>Lamiales</taxon>
        <taxon>Lamiaceae</taxon>
        <taxon>Nepetoideae</taxon>
        <taxon>Mentheae</taxon>
        <taxon>Salviinae</taxon>
        <taxon>Salvia</taxon>
        <taxon>Salvia subgen. Calosphace</taxon>
    </lineage>
</organism>